<name>A0A8S9Z354_9TREM</name>
<organism evidence="1 2">
    <name type="scientific">Paragonimus skrjabini miyazakii</name>
    <dbReference type="NCBI Taxonomy" id="59628"/>
    <lineage>
        <taxon>Eukaryota</taxon>
        <taxon>Metazoa</taxon>
        <taxon>Spiralia</taxon>
        <taxon>Lophotrochozoa</taxon>
        <taxon>Platyhelminthes</taxon>
        <taxon>Trematoda</taxon>
        <taxon>Digenea</taxon>
        <taxon>Plagiorchiida</taxon>
        <taxon>Troglotremata</taxon>
        <taxon>Troglotrematidae</taxon>
        <taxon>Paragonimus</taxon>
    </lineage>
</organism>
<gene>
    <name evidence="1" type="ORF">EG68_03528</name>
</gene>
<protein>
    <submittedName>
        <fullName evidence="1">Uncharacterized protein</fullName>
    </submittedName>
</protein>
<comment type="caution">
    <text evidence="1">The sequence shown here is derived from an EMBL/GenBank/DDBJ whole genome shotgun (WGS) entry which is preliminary data.</text>
</comment>
<proteinExistence type="predicted"/>
<accession>A0A8S9Z354</accession>
<evidence type="ECO:0000313" key="1">
    <source>
        <dbReference type="EMBL" id="KAF7261322.1"/>
    </source>
</evidence>
<dbReference type="EMBL" id="JTDE01000417">
    <property type="protein sequence ID" value="KAF7261322.1"/>
    <property type="molecule type" value="Genomic_DNA"/>
</dbReference>
<sequence length="71" mass="8289">MGPSNIILWKWGVRYGTPRQPSTEHEHQGEVWEYSIDVELSKAYVHHILLPSVSSLKRKSTVNCWISKRKN</sequence>
<dbReference type="Proteomes" id="UP000822476">
    <property type="component" value="Unassembled WGS sequence"/>
</dbReference>
<keyword evidence="2" id="KW-1185">Reference proteome</keyword>
<dbReference type="AlphaFoldDB" id="A0A8S9Z354"/>
<reference evidence="1" key="1">
    <citation type="submission" date="2019-07" db="EMBL/GenBank/DDBJ databases">
        <title>Annotation for the trematode Paragonimus miyazaki's.</title>
        <authorList>
            <person name="Choi Y.-J."/>
        </authorList>
    </citation>
    <scope>NUCLEOTIDE SEQUENCE</scope>
    <source>
        <strain evidence="1">Japan</strain>
    </source>
</reference>
<evidence type="ECO:0000313" key="2">
    <source>
        <dbReference type="Proteomes" id="UP000822476"/>
    </source>
</evidence>